<accession>A0A1Q1PUL4</accession>
<dbReference type="EMBL" id="KY295895">
    <property type="protein sequence ID" value="AQN31766.1"/>
    <property type="molecule type" value="Genomic_DNA"/>
</dbReference>
<evidence type="ECO:0000313" key="2">
    <source>
        <dbReference type="Proteomes" id="UP000223204"/>
    </source>
</evidence>
<evidence type="ECO:0000313" key="1">
    <source>
        <dbReference type="EMBL" id="AQN31766.1"/>
    </source>
</evidence>
<proteinExistence type="predicted"/>
<name>A0A1Q1PUL4_9CAUD</name>
<gene>
    <name evidence="1" type="ORF">G_9</name>
</gene>
<reference evidence="1 2" key="1">
    <citation type="submission" date="2016-11" db="EMBL/GenBank/DDBJ databases">
        <title>Biological and genomic characterization of a historic collection of therapeutic Escherichia coli bacteriophage.</title>
        <authorList>
            <person name="Baig A."/>
            <person name="Colom J."/>
            <person name="Atterbury R."/>
            <person name="Barrow P."/>
        </authorList>
    </citation>
    <scope>NUCLEOTIDE SEQUENCE [LARGE SCALE GENOMIC DNA]</scope>
</reference>
<dbReference type="Proteomes" id="UP000223204">
    <property type="component" value="Segment"/>
</dbReference>
<protein>
    <submittedName>
        <fullName evidence="1">Uncharacterized protein</fullName>
    </submittedName>
</protein>
<keyword evidence="2" id="KW-1185">Reference proteome</keyword>
<organism evidence="1 2">
    <name type="scientific">Escherichia phage G_AB-2017</name>
    <dbReference type="NCBI Taxonomy" id="1933113"/>
    <lineage>
        <taxon>Viruses</taxon>
        <taxon>Duplodnaviria</taxon>
        <taxon>Heunggongvirae</taxon>
        <taxon>Uroviricota</taxon>
        <taxon>Caudoviricetes</taxon>
        <taxon>Sarkviridae</taxon>
        <taxon>Guernseyvirinae</taxon>
        <taxon>Kagunavirus</taxon>
        <taxon>Kagunavirus GAB2017</taxon>
    </lineage>
</organism>
<sequence>MRKLVLALGLMSFATFGAPCEQVFSESVLMTSGVLEKADPTIVKAFKDSTVRECEAAVEVGKSGLPPQAVTYTVIRSVEKNGDAFYSLLTATRLQMVMTGWAIGAESK</sequence>